<accession>A0AAN7CQS0</accession>
<proteinExistence type="predicted"/>
<organism evidence="1 2">
    <name type="scientific">Corynascus novoguineensis</name>
    <dbReference type="NCBI Taxonomy" id="1126955"/>
    <lineage>
        <taxon>Eukaryota</taxon>
        <taxon>Fungi</taxon>
        <taxon>Dikarya</taxon>
        <taxon>Ascomycota</taxon>
        <taxon>Pezizomycotina</taxon>
        <taxon>Sordariomycetes</taxon>
        <taxon>Sordariomycetidae</taxon>
        <taxon>Sordariales</taxon>
        <taxon>Chaetomiaceae</taxon>
        <taxon>Corynascus</taxon>
    </lineage>
</organism>
<reference evidence="1" key="1">
    <citation type="journal article" date="2023" name="Mol. Phylogenet. Evol.">
        <title>Genome-scale phylogeny and comparative genomics of the fungal order Sordariales.</title>
        <authorList>
            <person name="Hensen N."/>
            <person name="Bonometti L."/>
            <person name="Westerberg I."/>
            <person name="Brannstrom I.O."/>
            <person name="Guillou S."/>
            <person name="Cros-Aarteil S."/>
            <person name="Calhoun S."/>
            <person name="Haridas S."/>
            <person name="Kuo A."/>
            <person name="Mondo S."/>
            <person name="Pangilinan J."/>
            <person name="Riley R."/>
            <person name="LaButti K."/>
            <person name="Andreopoulos B."/>
            <person name="Lipzen A."/>
            <person name="Chen C."/>
            <person name="Yan M."/>
            <person name="Daum C."/>
            <person name="Ng V."/>
            <person name="Clum A."/>
            <person name="Steindorff A."/>
            <person name="Ohm R.A."/>
            <person name="Martin F."/>
            <person name="Silar P."/>
            <person name="Natvig D.O."/>
            <person name="Lalanne C."/>
            <person name="Gautier V."/>
            <person name="Ament-Velasquez S.L."/>
            <person name="Kruys A."/>
            <person name="Hutchinson M.I."/>
            <person name="Powell A.J."/>
            <person name="Barry K."/>
            <person name="Miller A.N."/>
            <person name="Grigoriev I.V."/>
            <person name="Debuchy R."/>
            <person name="Gladieux P."/>
            <person name="Hiltunen Thoren M."/>
            <person name="Johannesson H."/>
        </authorList>
    </citation>
    <scope>NUCLEOTIDE SEQUENCE</scope>
    <source>
        <strain evidence="1">CBS 359.72</strain>
    </source>
</reference>
<dbReference type="Proteomes" id="UP001303647">
    <property type="component" value="Unassembled WGS sequence"/>
</dbReference>
<evidence type="ECO:0000313" key="1">
    <source>
        <dbReference type="EMBL" id="KAK4246585.1"/>
    </source>
</evidence>
<sequence length="277" mass="32069">MLDPEHCKTLTHALDNVLSTDLAEIIYAQLIDGRGIWLYKGHPLLNHGNLCKGALERARTFRDGFDPAVLRLDPLAPSREFKMCLVELVAAGIHQIAAILFQSDDKTHTKEHIHTVHSWKREPEWEDMGRREPVLFEYFDPPPTLFCHCEYLDHHQQYPHGLADVAGYWAEDRILGGIAVFDRGKSGTECKDIYFHSSRERYTPRVWRLLDSQLNDLREFLFSEQPSATPLPILLSEENEPRYNSWDAMAVHQIFRDPRERAIPSERPKSRDIECGD</sequence>
<name>A0AAN7CQS0_9PEZI</name>
<dbReference type="EMBL" id="MU857671">
    <property type="protein sequence ID" value="KAK4246585.1"/>
    <property type="molecule type" value="Genomic_DNA"/>
</dbReference>
<reference evidence="1" key="2">
    <citation type="submission" date="2023-05" db="EMBL/GenBank/DDBJ databases">
        <authorList>
            <consortium name="Lawrence Berkeley National Laboratory"/>
            <person name="Steindorff A."/>
            <person name="Hensen N."/>
            <person name="Bonometti L."/>
            <person name="Westerberg I."/>
            <person name="Brannstrom I.O."/>
            <person name="Guillou S."/>
            <person name="Cros-Aarteil S."/>
            <person name="Calhoun S."/>
            <person name="Haridas S."/>
            <person name="Kuo A."/>
            <person name="Mondo S."/>
            <person name="Pangilinan J."/>
            <person name="Riley R."/>
            <person name="Labutti K."/>
            <person name="Andreopoulos B."/>
            <person name="Lipzen A."/>
            <person name="Chen C."/>
            <person name="Yanf M."/>
            <person name="Daum C."/>
            <person name="Ng V."/>
            <person name="Clum A."/>
            <person name="Ohm R."/>
            <person name="Martin F."/>
            <person name="Silar P."/>
            <person name="Natvig D."/>
            <person name="Lalanne C."/>
            <person name="Gautier V."/>
            <person name="Ament-Velasquez S.L."/>
            <person name="Kruys A."/>
            <person name="Hutchinson M.I."/>
            <person name="Powell A.J."/>
            <person name="Barry K."/>
            <person name="Miller A.N."/>
            <person name="Grigoriev I.V."/>
            <person name="Debuchy R."/>
            <person name="Gladieux P."/>
            <person name="Thoren M.H."/>
            <person name="Johannesson H."/>
        </authorList>
    </citation>
    <scope>NUCLEOTIDE SEQUENCE</scope>
    <source>
        <strain evidence="1">CBS 359.72</strain>
    </source>
</reference>
<keyword evidence="2" id="KW-1185">Reference proteome</keyword>
<protein>
    <submittedName>
        <fullName evidence="1">Uncharacterized protein</fullName>
    </submittedName>
</protein>
<dbReference type="AlphaFoldDB" id="A0AAN7CQS0"/>
<evidence type="ECO:0000313" key="2">
    <source>
        <dbReference type="Proteomes" id="UP001303647"/>
    </source>
</evidence>
<comment type="caution">
    <text evidence="1">The sequence shown here is derived from an EMBL/GenBank/DDBJ whole genome shotgun (WGS) entry which is preliminary data.</text>
</comment>
<gene>
    <name evidence="1" type="ORF">C7999DRAFT_42006</name>
</gene>